<dbReference type="Proteomes" id="UP000440578">
    <property type="component" value="Unassembled WGS sequence"/>
</dbReference>
<accession>A0A6A4VKS4</accession>
<sequence length="533" mass="58598">MPQATRRNYQYHLKSLLVKADLLTDTDGLESFDFRYLLGSPTNVEKVRKVLSTTFLHHSGTAHIMLNAIKHVLSIIPRRVFVLGDDLAMEWSGLVNIVTETLKGEEVSARPKKRAERVKRVAERQLELEADIGTKRRVEARRSAIRWMTQMRDALEGTGETAALVDPESLAPTFRQLSDLDSLLGGTQGEGDGLLEASAKLSDLDSLLGGTQGEEDGLLEASASESESDGEGYHGPPTVDLTQLRPSPERPRRFMDHFHRLTEAEIREMAAQARAIQNLPVDEPDQALQQDPPPAVASGPPDQEDGQDDDGQEDDQQEEEDESPLSFIANRQASPATPEHQFDLEERPQADELERSGYGVSDAAKEAQDAALREMCSLMQQAHNASRQQPLGRHALLPFLRAILRSSASLGGLRADLQSSHPDLNGGLAVKVDPDTTMLSVEQPPPQESYLSEAVLNGPELFRFFFGICLVQHVVKVATPVTRAVQCQTQQSVCGNLGLMDGLKTDIADENAYINRHLHTSIKMMAVATSDGR</sequence>
<evidence type="ECO:0000313" key="3">
    <source>
        <dbReference type="Proteomes" id="UP000440578"/>
    </source>
</evidence>
<feature type="compositionally biased region" description="Basic and acidic residues" evidence="1">
    <location>
        <begin position="340"/>
        <end position="355"/>
    </location>
</feature>
<reference evidence="2 3" key="1">
    <citation type="submission" date="2019-07" db="EMBL/GenBank/DDBJ databases">
        <title>Draft genome assembly of a fouling barnacle, Amphibalanus amphitrite (Darwin, 1854): The first reference genome for Thecostraca.</title>
        <authorList>
            <person name="Kim W."/>
        </authorList>
    </citation>
    <scope>NUCLEOTIDE SEQUENCE [LARGE SCALE GENOMIC DNA]</scope>
    <source>
        <strain evidence="2">SNU_AA5</strain>
        <tissue evidence="2">Soma without cirri and trophi</tissue>
    </source>
</reference>
<keyword evidence="3" id="KW-1185">Reference proteome</keyword>
<feature type="region of interest" description="Disordered" evidence="1">
    <location>
        <begin position="284"/>
        <end position="366"/>
    </location>
</feature>
<name>A0A6A4VKS4_AMPAM</name>
<protein>
    <submittedName>
        <fullName evidence="2">Uncharacterized protein</fullName>
    </submittedName>
</protein>
<proteinExistence type="predicted"/>
<dbReference type="AlphaFoldDB" id="A0A6A4VKS4"/>
<comment type="caution">
    <text evidence="2">The sequence shown here is derived from an EMBL/GenBank/DDBJ whole genome shotgun (WGS) entry which is preliminary data.</text>
</comment>
<dbReference type="EMBL" id="VIIS01001835">
    <property type="protein sequence ID" value="KAF0292124.1"/>
    <property type="molecule type" value="Genomic_DNA"/>
</dbReference>
<feature type="region of interest" description="Disordered" evidence="1">
    <location>
        <begin position="219"/>
        <end position="251"/>
    </location>
</feature>
<feature type="compositionally biased region" description="Acidic residues" evidence="1">
    <location>
        <begin position="302"/>
        <end position="323"/>
    </location>
</feature>
<organism evidence="2 3">
    <name type="scientific">Amphibalanus amphitrite</name>
    <name type="common">Striped barnacle</name>
    <name type="synonym">Balanus amphitrite</name>
    <dbReference type="NCBI Taxonomy" id="1232801"/>
    <lineage>
        <taxon>Eukaryota</taxon>
        <taxon>Metazoa</taxon>
        <taxon>Ecdysozoa</taxon>
        <taxon>Arthropoda</taxon>
        <taxon>Crustacea</taxon>
        <taxon>Multicrustacea</taxon>
        <taxon>Cirripedia</taxon>
        <taxon>Thoracica</taxon>
        <taxon>Thoracicalcarea</taxon>
        <taxon>Balanomorpha</taxon>
        <taxon>Balanoidea</taxon>
        <taxon>Balanidae</taxon>
        <taxon>Amphibalaninae</taxon>
        <taxon>Amphibalanus</taxon>
    </lineage>
</organism>
<evidence type="ECO:0000256" key="1">
    <source>
        <dbReference type="SAM" id="MobiDB-lite"/>
    </source>
</evidence>
<evidence type="ECO:0000313" key="2">
    <source>
        <dbReference type="EMBL" id="KAF0292124.1"/>
    </source>
</evidence>
<gene>
    <name evidence="2" type="ORF">FJT64_009821</name>
</gene>